<gene>
    <name evidence="2" type="ORF">D9758_005379</name>
</gene>
<protein>
    <submittedName>
        <fullName evidence="2">Uncharacterized protein</fullName>
    </submittedName>
</protein>
<dbReference type="EMBL" id="JAACJM010000028">
    <property type="protein sequence ID" value="KAF5365268.1"/>
    <property type="molecule type" value="Genomic_DNA"/>
</dbReference>
<reference evidence="2 3" key="1">
    <citation type="journal article" date="2020" name="ISME J.">
        <title>Uncovering the hidden diversity of litter-decomposition mechanisms in mushroom-forming fungi.</title>
        <authorList>
            <person name="Floudas D."/>
            <person name="Bentzer J."/>
            <person name="Ahren D."/>
            <person name="Johansson T."/>
            <person name="Persson P."/>
            <person name="Tunlid A."/>
        </authorList>
    </citation>
    <scope>NUCLEOTIDE SEQUENCE [LARGE SCALE GENOMIC DNA]</scope>
    <source>
        <strain evidence="2 3">CBS 291.85</strain>
    </source>
</reference>
<feature type="region of interest" description="Disordered" evidence="1">
    <location>
        <begin position="231"/>
        <end position="256"/>
    </location>
</feature>
<organism evidence="2 3">
    <name type="scientific">Tetrapyrgos nigripes</name>
    <dbReference type="NCBI Taxonomy" id="182062"/>
    <lineage>
        <taxon>Eukaryota</taxon>
        <taxon>Fungi</taxon>
        <taxon>Dikarya</taxon>
        <taxon>Basidiomycota</taxon>
        <taxon>Agaricomycotina</taxon>
        <taxon>Agaricomycetes</taxon>
        <taxon>Agaricomycetidae</taxon>
        <taxon>Agaricales</taxon>
        <taxon>Marasmiineae</taxon>
        <taxon>Marasmiaceae</taxon>
        <taxon>Tetrapyrgos</taxon>
    </lineage>
</organism>
<accession>A0A8H5GI35</accession>
<dbReference type="Proteomes" id="UP000559256">
    <property type="component" value="Unassembled WGS sequence"/>
</dbReference>
<dbReference type="OrthoDB" id="2836601at2759"/>
<proteinExistence type="predicted"/>
<evidence type="ECO:0000256" key="1">
    <source>
        <dbReference type="SAM" id="MobiDB-lite"/>
    </source>
</evidence>
<feature type="compositionally biased region" description="Low complexity" evidence="1">
    <location>
        <begin position="244"/>
        <end position="254"/>
    </location>
</feature>
<feature type="region of interest" description="Disordered" evidence="1">
    <location>
        <begin position="311"/>
        <end position="336"/>
    </location>
</feature>
<name>A0A8H5GI35_9AGAR</name>
<comment type="caution">
    <text evidence="2">The sequence shown here is derived from an EMBL/GenBank/DDBJ whole genome shotgun (WGS) entry which is preliminary data.</text>
</comment>
<sequence>MQSKQKLKTLTYKDAVQVFQDEDVVVNLHDACQRLAEAHVALMKSFGAISSQLRSLDKQIQGVAPPLESRWNACRKDFADIIWQQRVNAGFISGRLKMFCNVVLPLTARNINNAGSHQIHENIHVLRSYMNISSDHSTLTHSLVQKSSKVSAELIKFHADYISLLTTRKGSKHEGDQLEALAQKLAEFEGLVSQIHGTSSNVHIQQDVDVTYLAIGALRLSALNSCPSIRAEGESEKRPKLKSRSSGSGSGRVSKVSHHRLAFPADLSNIGKMYEQLETAENEILHIHYATSLCNPSSPVSYLPSPSAPTSPYSLRSRSSHSTVTSPSKFPSSSYLNSTASSLPQITTLLTLSKSTLDALLCQEKLLTLFLAIWGRLRGDCEGILRWLNSEAEPDPIAVQIPSVLRVYLEAAERGEAGTLYASIADALDVYVGSVDEHMHGPESRSGGARTGVR</sequence>
<evidence type="ECO:0000313" key="2">
    <source>
        <dbReference type="EMBL" id="KAF5365268.1"/>
    </source>
</evidence>
<dbReference type="AlphaFoldDB" id="A0A8H5GI35"/>
<keyword evidence="3" id="KW-1185">Reference proteome</keyword>
<evidence type="ECO:0000313" key="3">
    <source>
        <dbReference type="Proteomes" id="UP000559256"/>
    </source>
</evidence>